<accession>A0ABQ0GIX7</accession>
<keyword evidence="2" id="KW-0285">Flavoprotein</keyword>
<keyword evidence="4" id="KW-0560">Oxidoreductase</keyword>
<dbReference type="InterPro" id="IPR036188">
    <property type="entry name" value="FAD/NAD-bd_sf"/>
</dbReference>
<evidence type="ECO:0000256" key="5">
    <source>
        <dbReference type="ARBA" id="ARBA00023033"/>
    </source>
</evidence>
<organism evidence="7 8">
    <name type="scientific">Madurella fahalii</name>
    <dbReference type="NCBI Taxonomy" id="1157608"/>
    <lineage>
        <taxon>Eukaryota</taxon>
        <taxon>Fungi</taxon>
        <taxon>Dikarya</taxon>
        <taxon>Ascomycota</taxon>
        <taxon>Pezizomycotina</taxon>
        <taxon>Sordariomycetes</taxon>
        <taxon>Sordariomycetidae</taxon>
        <taxon>Sordariales</taxon>
        <taxon>Sordariales incertae sedis</taxon>
        <taxon>Madurella</taxon>
    </lineage>
</organism>
<evidence type="ECO:0000259" key="6">
    <source>
        <dbReference type="Pfam" id="PF01494"/>
    </source>
</evidence>
<sequence>MPDGPDHPESWIFHMAMAWLGEVDNSLGYKERLVLIKERAAGLGEPARSAFMISLIGDAAHPMSPYRGQGLNNCINDVWHLSRELKAALAGDSAQLTLAEAMNNYEKEMIPRGAEEVRCSVENGLMLHDWKKIQASPVFQRGFKPMDGHGSAAAAPAVAAPEREISEHAKVQLRRDAESAPGLAVSSA</sequence>
<dbReference type="Pfam" id="PF01494">
    <property type="entry name" value="FAD_binding_3"/>
    <property type="match status" value="1"/>
</dbReference>
<feature type="domain" description="FAD-binding" evidence="6">
    <location>
        <begin position="55"/>
        <end position="112"/>
    </location>
</feature>
<name>A0ABQ0GIX7_9PEZI</name>
<protein>
    <recommendedName>
        <fullName evidence="6">FAD-binding domain-containing protein</fullName>
    </recommendedName>
</protein>
<evidence type="ECO:0000256" key="3">
    <source>
        <dbReference type="ARBA" id="ARBA00022827"/>
    </source>
</evidence>
<dbReference type="SUPFAM" id="SSF51905">
    <property type="entry name" value="FAD/NAD(P)-binding domain"/>
    <property type="match status" value="1"/>
</dbReference>
<dbReference type="PANTHER" id="PTHR47178:SF2">
    <property type="entry name" value="FAD-BINDING DOMAIN-CONTAINING PROTEIN"/>
    <property type="match status" value="1"/>
</dbReference>
<evidence type="ECO:0000256" key="1">
    <source>
        <dbReference type="ARBA" id="ARBA00001974"/>
    </source>
</evidence>
<dbReference type="PANTHER" id="PTHR47178">
    <property type="entry name" value="MONOOXYGENASE, FAD-BINDING"/>
    <property type="match status" value="1"/>
</dbReference>
<keyword evidence="5" id="KW-0503">Monooxygenase</keyword>
<evidence type="ECO:0000313" key="8">
    <source>
        <dbReference type="Proteomes" id="UP001628179"/>
    </source>
</evidence>
<evidence type="ECO:0000313" key="7">
    <source>
        <dbReference type="EMBL" id="GAB1317682.1"/>
    </source>
</evidence>
<reference evidence="7 8" key="1">
    <citation type="submission" date="2024-09" db="EMBL/GenBank/DDBJ databases">
        <title>Itraconazole resistance in Madurella fahalii resulting from another homologue of gene encoding cytochrome P450 14-alpha sterol demethylase (CYP51).</title>
        <authorList>
            <person name="Yoshioka I."/>
            <person name="Fahal A.H."/>
            <person name="Kaneko S."/>
            <person name="Yaguchi T."/>
        </authorList>
    </citation>
    <scope>NUCLEOTIDE SEQUENCE [LARGE SCALE GENOMIC DNA]</scope>
    <source>
        <strain evidence="7 8">IFM 68171</strain>
    </source>
</reference>
<dbReference type="Proteomes" id="UP001628179">
    <property type="component" value="Unassembled WGS sequence"/>
</dbReference>
<evidence type="ECO:0000256" key="4">
    <source>
        <dbReference type="ARBA" id="ARBA00023002"/>
    </source>
</evidence>
<comment type="caution">
    <text evidence="7">The sequence shown here is derived from an EMBL/GenBank/DDBJ whole genome shotgun (WGS) entry which is preliminary data.</text>
</comment>
<proteinExistence type="predicted"/>
<dbReference type="Gene3D" id="3.50.50.60">
    <property type="entry name" value="FAD/NAD(P)-binding domain"/>
    <property type="match status" value="1"/>
</dbReference>
<comment type="cofactor">
    <cofactor evidence="1">
        <name>FAD</name>
        <dbReference type="ChEBI" id="CHEBI:57692"/>
    </cofactor>
</comment>
<dbReference type="EMBL" id="BAAFSV010000004">
    <property type="protein sequence ID" value="GAB1317682.1"/>
    <property type="molecule type" value="Genomic_DNA"/>
</dbReference>
<dbReference type="RefSeq" id="XP_070919413.1">
    <property type="nucleotide sequence ID" value="XM_071063312.1"/>
</dbReference>
<dbReference type="GeneID" id="98178635"/>
<keyword evidence="3" id="KW-0274">FAD</keyword>
<keyword evidence="8" id="KW-1185">Reference proteome</keyword>
<dbReference type="InterPro" id="IPR002938">
    <property type="entry name" value="FAD-bd"/>
</dbReference>
<gene>
    <name evidence="7" type="ORF">MFIFM68171_07892</name>
</gene>
<evidence type="ECO:0000256" key="2">
    <source>
        <dbReference type="ARBA" id="ARBA00022630"/>
    </source>
</evidence>